<feature type="signal peptide" evidence="8">
    <location>
        <begin position="1"/>
        <end position="20"/>
    </location>
</feature>
<feature type="chain" id="PRO_5014095673" description="Cytochrome P450" evidence="8">
    <location>
        <begin position="21"/>
        <end position="511"/>
    </location>
</feature>
<organism evidence="10">
    <name type="scientific">Brachypodium distachyon</name>
    <name type="common">Purple false brome</name>
    <name type="synonym">Trachynia distachya</name>
    <dbReference type="NCBI Taxonomy" id="15368"/>
    <lineage>
        <taxon>Eukaryota</taxon>
        <taxon>Viridiplantae</taxon>
        <taxon>Streptophyta</taxon>
        <taxon>Embryophyta</taxon>
        <taxon>Tracheophyta</taxon>
        <taxon>Spermatophyta</taxon>
        <taxon>Magnoliopsida</taxon>
        <taxon>Liliopsida</taxon>
        <taxon>Poales</taxon>
        <taxon>Poaceae</taxon>
        <taxon>BOP clade</taxon>
        <taxon>Pooideae</taxon>
        <taxon>Stipodae</taxon>
        <taxon>Brachypodieae</taxon>
        <taxon>Brachypodium</taxon>
    </lineage>
</organism>
<dbReference type="EnsemblPlants" id="KQJ84136">
    <property type="protein sequence ID" value="KQJ84136"/>
    <property type="gene ID" value="BRADI_5g18920v3"/>
</dbReference>
<keyword evidence="6 7" id="KW-0408">Iron</keyword>
<evidence type="ECO:0008006" key="12">
    <source>
        <dbReference type="Google" id="ProtNLM"/>
    </source>
</evidence>
<keyword evidence="4" id="KW-0472">Membrane</keyword>
<name>I1J0T2_BRADI</name>
<gene>
    <name evidence="10" type="primary">LOC100839671</name>
    <name evidence="9" type="ORF">BRADI_5g18920v3</name>
</gene>
<evidence type="ECO:0000256" key="5">
    <source>
        <dbReference type="ARBA" id="ARBA00023002"/>
    </source>
</evidence>
<keyword evidence="7" id="KW-0349">Heme</keyword>
<sequence>MDSLLALSLLLLALYLARRALLGNKGRKNYPPIAGTVLHQLLNFGRLVEYQTELSRKHRTYRMLTPTCSYVYTVEPANVEHILRTNFANYGKGAMTHDVLEDLLGDGIFNVDGAKWRHQRKAASFEFSTRVLREYSTGVFRDTAAELAGIVAVAAARGERAVDMQDLLMRSTLDSIFQIGFGVRLGALSGSNEEGAAFARAFDDASEQVLYRFFDLLWKAKRLLNVSSEAAMKRSVRTINDFVYAVIDKKIEQMARDQHEFAKKEDILSRFLLEREKDPGCFDNKYLRDIILNFVIAGRDTSAGTLSWFLYVLCNNQHIQDKVAREVREATGTGDSDAAPAGVQEFIECLDEDAISKMQYLHAALTETLRLYPAVPIDVKYCFSDDTLPDGHAIRKGDMVNYQPYPMGRMKFLWGDDAEEFRPERWLDDDGAFVPESPYKFTAFQAGPRICLGKEFAYRQMKIFAAVLLYLFRFEMWERNSTMGFRPMLTLKMDGPLNVRVLPRRPSGQLA</sequence>
<keyword evidence="5" id="KW-0560">Oxidoreductase</keyword>
<dbReference type="GeneID" id="100839671"/>
<reference evidence="9 10" key="1">
    <citation type="journal article" date="2010" name="Nature">
        <title>Genome sequencing and analysis of the model grass Brachypodium distachyon.</title>
        <authorList>
            <consortium name="International Brachypodium Initiative"/>
        </authorList>
    </citation>
    <scope>NUCLEOTIDE SEQUENCE [LARGE SCALE GENOMIC DNA]</scope>
    <source>
        <strain evidence="9 10">Bd21</strain>
    </source>
</reference>
<protein>
    <recommendedName>
        <fullName evidence="12">Cytochrome P450</fullName>
    </recommendedName>
</protein>
<dbReference type="InterPro" id="IPR002401">
    <property type="entry name" value="Cyt_P450_E_grp-I"/>
</dbReference>
<dbReference type="PRINTS" id="PR00463">
    <property type="entry name" value="EP450I"/>
</dbReference>
<dbReference type="InterPro" id="IPR001128">
    <property type="entry name" value="Cyt_P450"/>
</dbReference>
<dbReference type="PRINTS" id="PR00385">
    <property type="entry name" value="P450"/>
</dbReference>
<proteinExistence type="inferred from homology"/>
<reference evidence="10" key="3">
    <citation type="submission" date="2018-08" db="UniProtKB">
        <authorList>
            <consortium name="EnsemblPlants"/>
        </authorList>
    </citation>
    <scope>IDENTIFICATION</scope>
    <source>
        <strain evidence="10">cv. Bd21</strain>
    </source>
</reference>
<dbReference type="STRING" id="15368.I1J0T2"/>
<dbReference type="Pfam" id="PF00067">
    <property type="entry name" value="p450"/>
    <property type="match status" value="1"/>
</dbReference>
<dbReference type="eggNOG" id="KOG0157">
    <property type="taxonomic scope" value="Eukaryota"/>
</dbReference>
<dbReference type="RefSeq" id="XP_003581548.1">
    <property type="nucleotide sequence ID" value="XM_003581500.4"/>
</dbReference>
<evidence type="ECO:0000256" key="6">
    <source>
        <dbReference type="ARBA" id="ARBA00023004"/>
    </source>
</evidence>
<evidence type="ECO:0000313" key="9">
    <source>
        <dbReference type="EMBL" id="KQJ84136.1"/>
    </source>
</evidence>
<evidence type="ECO:0000313" key="11">
    <source>
        <dbReference type="Proteomes" id="UP000008810"/>
    </source>
</evidence>
<comment type="similarity">
    <text evidence="1">Belongs to the cytochrome P450 family.</text>
</comment>
<keyword evidence="3 7" id="KW-0479">Metal-binding</keyword>
<evidence type="ECO:0000256" key="2">
    <source>
        <dbReference type="ARBA" id="ARBA00022692"/>
    </source>
</evidence>
<dbReference type="HOGENOM" id="CLU_001570_27_2_1"/>
<dbReference type="SUPFAM" id="SSF48264">
    <property type="entry name" value="Cytochrome P450"/>
    <property type="match status" value="1"/>
</dbReference>
<accession>I1J0T2</accession>
<keyword evidence="8" id="KW-0732">Signal</keyword>
<feature type="binding site" description="axial binding residue" evidence="7">
    <location>
        <position position="451"/>
    </location>
    <ligand>
        <name>heme</name>
        <dbReference type="ChEBI" id="CHEBI:30413"/>
    </ligand>
    <ligandPart>
        <name>Fe</name>
        <dbReference type="ChEBI" id="CHEBI:18248"/>
    </ligandPart>
</feature>
<dbReference type="KEGG" id="bdi:100839671"/>
<dbReference type="Gene3D" id="1.10.630.10">
    <property type="entry name" value="Cytochrome P450"/>
    <property type="match status" value="1"/>
</dbReference>
<dbReference type="EMBL" id="CM000884">
    <property type="protein sequence ID" value="KQJ84136.1"/>
    <property type="molecule type" value="Genomic_DNA"/>
</dbReference>
<reference evidence="9" key="2">
    <citation type="submission" date="2017-06" db="EMBL/GenBank/DDBJ databases">
        <title>WGS assembly of Brachypodium distachyon.</title>
        <authorList>
            <consortium name="The International Brachypodium Initiative"/>
            <person name="Lucas S."/>
            <person name="Harmon-Smith M."/>
            <person name="Lail K."/>
            <person name="Tice H."/>
            <person name="Grimwood J."/>
            <person name="Bruce D."/>
            <person name="Barry K."/>
            <person name="Shu S."/>
            <person name="Lindquist E."/>
            <person name="Wang M."/>
            <person name="Pitluck S."/>
            <person name="Vogel J.P."/>
            <person name="Garvin D.F."/>
            <person name="Mockler T.C."/>
            <person name="Schmutz J."/>
            <person name="Rokhsar D."/>
            <person name="Bevan M.W."/>
        </authorList>
    </citation>
    <scope>NUCLEOTIDE SEQUENCE</scope>
    <source>
        <strain evidence="9">Bd21</strain>
    </source>
</reference>
<keyword evidence="2" id="KW-0812">Transmembrane</keyword>
<dbReference type="PANTHER" id="PTHR24296">
    <property type="entry name" value="CYTOCHROME P450"/>
    <property type="match status" value="1"/>
</dbReference>
<keyword evidence="11" id="KW-1185">Reference proteome</keyword>
<evidence type="ECO:0000313" key="10">
    <source>
        <dbReference type="EnsemblPlants" id="KQJ84136"/>
    </source>
</evidence>
<evidence type="ECO:0000256" key="1">
    <source>
        <dbReference type="ARBA" id="ARBA00010617"/>
    </source>
</evidence>
<evidence type="ECO:0000256" key="3">
    <source>
        <dbReference type="ARBA" id="ARBA00022723"/>
    </source>
</evidence>
<dbReference type="AlphaFoldDB" id="I1J0T2"/>
<dbReference type="Gramene" id="KQJ84136">
    <property type="protein sequence ID" value="KQJ84136"/>
    <property type="gene ID" value="BRADI_5g18920v3"/>
</dbReference>
<keyword evidence="4" id="KW-1133">Transmembrane helix</keyword>
<dbReference type="InterPro" id="IPR036396">
    <property type="entry name" value="Cyt_P450_sf"/>
</dbReference>
<dbReference type="GO" id="GO:0005506">
    <property type="term" value="F:iron ion binding"/>
    <property type="evidence" value="ECO:0007669"/>
    <property type="project" value="InterPro"/>
</dbReference>
<evidence type="ECO:0000256" key="4">
    <source>
        <dbReference type="ARBA" id="ARBA00022989"/>
    </source>
</evidence>
<dbReference type="FunCoup" id="I1J0T2">
    <property type="interactions" value="1295"/>
</dbReference>
<dbReference type="OMA" id="GRHKYDP"/>
<evidence type="ECO:0000256" key="8">
    <source>
        <dbReference type="SAM" id="SignalP"/>
    </source>
</evidence>
<dbReference type="GO" id="GO:0020037">
    <property type="term" value="F:heme binding"/>
    <property type="evidence" value="ECO:0007669"/>
    <property type="project" value="InterPro"/>
</dbReference>
<comment type="cofactor">
    <cofactor evidence="7">
        <name>heme</name>
        <dbReference type="ChEBI" id="CHEBI:30413"/>
    </cofactor>
</comment>
<dbReference type="Proteomes" id="UP000008810">
    <property type="component" value="Chromosome 5"/>
</dbReference>
<evidence type="ECO:0000256" key="7">
    <source>
        <dbReference type="PIRSR" id="PIRSR602401-1"/>
    </source>
</evidence>
<dbReference type="OrthoDB" id="1470350at2759"/>
<dbReference type="CDD" id="cd11064">
    <property type="entry name" value="CYP86A"/>
    <property type="match status" value="1"/>
</dbReference>
<dbReference type="GO" id="GO:0016705">
    <property type="term" value="F:oxidoreductase activity, acting on paired donors, with incorporation or reduction of molecular oxygen"/>
    <property type="evidence" value="ECO:0007669"/>
    <property type="project" value="InterPro"/>
</dbReference>
<dbReference type="GO" id="GO:0004497">
    <property type="term" value="F:monooxygenase activity"/>
    <property type="evidence" value="ECO:0007669"/>
    <property type="project" value="InterPro"/>
</dbReference>